<dbReference type="PANTHER" id="PTHR30632:SF0">
    <property type="entry name" value="SULFATE-BINDING PROTEIN"/>
    <property type="match status" value="1"/>
</dbReference>
<dbReference type="InterPro" id="IPR050682">
    <property type="entry name" value="ModA/WtpA"/>
</dbReference>
<dbReference type="Pfam" id="PF13531">
    <property type="entry name" value="SBP_bac_11"/>
    <property type="match status" value="1"/>
</dbReference>
<accession>A0A0B6WYN1</accession>
<dbReference type="Proteomes" id="UP000031518">
    <property type="component" value="Unassembled WGS sequence"/>
</dbReference>
<keyword evidence="7" id="KW-0472">Membrane</keyword>
<dbReference type="OrthoDB" id="9785015at2"/>
<dbReference type="Gene3D" id="3.40.190.10">
    <property type="entry name" value="Periplasmic binding protein-like II"/>
    <property type="match status" value="2"/>
</dbReference>
<keyword evidence="4" id="KW-1003">Cell membrane</keyword>
<protein>
    <recommendedName>
        <fullName evidence="11">Molybdate-binding protein ModA</fullName>
    </recommendedName>
    <alternativeName>
        <fullName evidence="12">Molybdate/tungstate-binding protein ModA</fullName>
    </alternativeName>
</protein>
<gene>
    <name evidence="14" type="ORF">PYK22_01408</name>
</gene>
<dbReference type="AlphaFoldDB" id="A0A0B6WYN1"/>
<evidence type="ECO:0000256" key="10">
    <source>
        <dbReference type="ARBA" id="ARBA00062515"/>
    </source>
</evidence>
<feature type="binding site" evidence="13">
    <location>
        <position position="206"/>
    </location>
    <ligand>
        <name>molybdate</name>
        <dbReference type="ChEBI" id="CHEBI:36264"/>
    </ligand>
</feature>
<comment type="function">
    <text evidence="9">Involved in the transport of molybdenum into the cell. Part of the binding-protein-dependent transport system ModABCD.</text>
</comment>
<keyword evidence="5 13" id="KW-0479">Metal-binding</keyword>
<keyword evidence="13" id="KW-0500">Molybdenum</keyword>
<evidence type="ECO:0000256" key="11">
    <source>
        <dbReference type="ARBA" id="ARBA00073171"/>
    </source>
</evidence>
<dbReference type="GO" id="GO:0015689">
    <property type="term" value="P:molybdate ion transport"/>
    <property type="evidence" value="ECO:0007669"/>
    <property type="project" value="InterPro"/>
</dbReference>
<evidence type="ECO:0000256" key="5">
    <source>
        <dbReference type="ARBA" id="ARBA00022723"/>
    </source>
</evidence>
<dbReference type="FunFam" id="3.40.190.10:FF:000030">
    <property type="entry name" value="Molybdate ABC transporter substrate-binding protein"/>
    <property type="match status" value="1"/>
</dbReference>
<dbReference type="STRING" id="454194.PYK22_01408"/>
<evidence type="ECO:0000256" key="6">
    <source>
        <dbReference type="ARBA" id="ARBA00022729"/>
    </source>
</evidence>
<feature type="binding site" evidence="13">
    <location>
        <position position="63"/>
    </location>
    <ligand>
        <name>molybdate</name>
        <dbReference type="ChEBI" id="CHEBI:36264"/>
    </ligand>
</feature>
<evidence type="ECO:0000313" key="15">
    <source>
        <dbReference type="Proteomes" id="UP000031518"/>
    </source>
</evidence>
<dbReference type="SUPFAM" id="SSF53850">
    <property type="entry name" value="Periplasmic binding protein-like II"/>
    <property type="match status" value="1"/>
</dbReference>
<proteinExistence type="inferred from homology"/>
<keyword evidence="6" id="KW-0732">Signal</keyword>
<dbReference type="GO" id="GO:0046872">
    <property type="term" value="F:metal ion binding"/>
    <property type="evidence" value="ECO:0007669"/>
    <property type="project" value="UniProtKB-KW"/>
</dbReference>
<dbReference type="NCBIfam" id="TIGR01256">
    <property type="entry name" value="modA"/>
    <property type="match status" value="1"/>
</dbReference>
<organism evidence="14 15">
    <name type="scientific">Pyrinomonas methylaliphatogenes</name>
    <dbReference type="NCBI Taxonomy" id="454194"/>
    <lineage>
        <taxon>Bacteria</taxon>
        <taxon>Pseudomonadati</taxon>
        <taxon>Acidobacteriota</taxon>
        <taxon>Blastocatellia</taxon>
        <taxon>Blastocatellales</taxon>
        <taxon>Pyrinomonadaceae</taxon>
        <taxon>Pyrinomonas</taxon>
    </lineage>
</organism>
<feature type="binding site" evidence="13">
    <location>
        <position position="224"/>
    </location>
    <ligand>
        <name>molybdate</name>
        <dbReference type="ChEBI" id="CHEBI:36264"/>
    </ligand>
</feature>
<sequence length="290" mass="31106">MREDLGNRRAPAELRAHAGRARNALGRIALVLVLTVICCAAACERNRTPATEKREVVVFAAASLTEAFREMATEFERARPGLRVAFNFAGSAQLRTQLAQGARADVFASADERNMNAAVAEGTVAPTPALFARNQPVIVVPADNPAQIAALADLAKPGVRLVLAAQDVPIGGYAREVLARASRAPNYGGDFAARVQRNVVSEETNVRAALAKVALGEASATFVYRTDVTADVRDRVRIIEIPDEFNVVAEYYIAPTKNAPNPAGARAFIDFVLSDRGQQVLAERGFKPAR</sequence>
<keyword evidence="8" id="KW-0826">Tungsten</keyword>
<evidence type="ECO:0000256" key="2">
    <source>
        <dbReference type="ARBA" id="ARBA00009175"/>
    </source>
</evidence>
<evidence type="ECO:0000256" key="9">
    <source>
        <dbReference type="ARBA" id="ARBA00056002"/>
    </source>
</evidence>
<evidence type="ECO:0000256" key="3">
    <source>
        <dbReference type="ARBA" id="ARBA00022448"/>
    </source>
</evidence>
<name>A0A0B6WYN1_9BACT</name>
<keyword evidence="3" id="KW-0813">Transport</keyword>
<evidence type="ECO:0000313" key="14">
    <source>
        <dbReference type="EMBL" id="CDM65409.1"/>
    </source>
</evidence>
<feature type="binding site" evidence="13">
    <location>
        <position position="91"/>
    </location>
    <ligand>
        <name>molybdate</name>
        <dbReference type="ChEBI" id="CHEBI:36264"/>
    </ligand>
</feature>
<dbReference type="GO" id="GO:0005886">
    <property type="term" value="C:plasma membrane"/>
    <property type="evidence" value="ECO:0007669"/>
    <property type="project" value="UniProtKB-SubCell"/>
</dbReference>
<evidence type="ECO:0000256" key="12">
    <source>
        <dbReference type="ARBA" id="ARBA00078141"/>
    </source>
</evidence>
<evidence type="ECO:0000256" key="1">
    <source>
        <dbReference type="ARBA" id="ARBA00004236"/>
    </source>
</evidence>
<comment type="similarity">
    <text evidence="2">Belongs to the bacterial solute-binding protein ModA family.</text>
</comment>
<dbReference type="EMBL" id="CBXV010000004">
    <property type="protein sequence ID" value="CDM65409.1"/>
    <property type="molecule type" value="Genomic_DNA"/>
</dbReference>
<evidence type="ECO:0000256" key="8">
    <source>
        <dbReference type="ARBA" id="ARBA00023245"/>
    </source>
</evidence>
<dbReference type="CDD" id="cd13538">
    <property type="entry name" value="PBP2_ModA_like_1"/>
    <property type="match status" value="1"/>
</dbReference>
<evidence type="ECO:0000256" key="13">
    <source>
        <dbReference type="PIRSR" id="PIRSR004846-1"/>
    </source>
</evidence>
<comment type="subunit">
    <text evidence="10">The complex is composed of two ATP-binding proteins (ModC), two transmembrane proteins (ModB) and a solute-binding protein (ModA).</text>
</comment>
<reference evidence="14 15" key="2">
    <citation type="submission" date="2015-01" db="EMBL/GenBank/DDBJ databases">
        <title>Complete genome sequence of Pyrinomonas methylaliphatogenes type strain K22T.</title>
        <authorList>
            <person name="Lee K.C.Y."/>
            <person name="Power J.F."/>
            <person name="Dunfield P.F."/>
            <person name="Morgan X.C."/>
            <person name="Huttenhower C."/>
            <person name="Stott M.B."/>
        </authorList>
    </citation>
    <scope>NUCLEOTIDE SEQUENCE [LARGE SCALE GENOMIC DNA]</scope>
    <source>
        <strain evidence="14 15">K22</strain>
    </source>
</reference>
<dbReference type="PANTHER" id="PTHR30632">
    <property type="entry name" value="MOLYBDATE-BINDING PERIPLASMIC PROTEIN"/>
    <property type="match status" value="1"/>
</dbReference>
<dbReference type="PIRSF" id="PIRSF004846">
    <property type="entry name" value="ModA"/>
    <property type="match status" value="1"/>
</dbReference>
<dbReference type="RefSeq" id="WP_060635432.1">
    <property type="nucleotide sequence ID" value="NZ_CBXV010000004.1"/>
</dbReference>
<evidence type="ECO:0000256" key="4">
    <source>
        <dbReference type="ARBA" id="ARBA00022475"/>
    </source>
</evidence>
<keyword evidence="15" id="KW-1185">Reference proteome</keyword>
<comment type="subcellular location">
    <subcellularLocation>
        <location evidence="1">Cell membrane</location>
    </subcellularLocation>
</comment>
<dbReference type="InterPro" id="IPR005950">
    <property type="entry name" value="ModA"/>
</dbReference>
<evidence type="ECO:0000256" key="7">
    <source>
        <dbReference type="ARBA" id="ARBA00023136"/>
    </source>
</evidence>
<dbReference type="GO" id="GO:0030973">
    <property type="term" value="F:molybdate ion binding"/>
    <property type="evidence" value="ECO:0007669"/>
    <property type="project" value="TreeGrafter"/>
</dbReference>
<reference evidence="14 15" key="1">
    <citation type="submission" date="2013-12" db="EMBL/GenBank/DDBJ databases">
        <authorList>
            <person name="Stott M."/>
        </authorList>
    </citation>
    <scope>NUCLEOTIDE SEQUENCE [LARGE SCALE GENOMIC DNA]</scope>
    <source>
        <strain evidence="14 15">K22</strain>
    </source>
</reference>